<evidence type="ECO:0000256" key="2">
    <source>
        <dbReference type="ARBA" id="ARBA00023235"/>
    </source>
</evidence>
<accession>A0A2W5SPX1</accession>
<dbReference type="GO" id="GO:0005829">
    <property type="term" value="C:cytosol"/>
    <property type="evidence" value="ECO:0007669"/>
    <property type="project" value="UniProtKB-ARBA"/>
</dbReference>
<dbReference type="PROSITE" id="PS50889">
    <property type="entry name" value="S4"/>
    <property type="match status" value="1"/>
</dbReference>
<dbReference type="Proteomes" id="UP000249061">
    <property type="component" value="Unassembled WGS sequence"/>
</dbReference>
<evidence type="ECO:0000259" key="5">
    <source>
        <dbReference type="SMART" id="SM00363"/>
    </source>
</evidence>
<dbReference type="GO" id="GO:0000455">
    <property type="term" value="P:enzyme-directed rRNA pseudouridine synthesis"/>
    <property type="evidence" value="ECO:0007669"/>
    <property type="project" value="UniProtKB-ARBA"/>
</dbReference>
<dbReference type="EC" id="5.4.99.-" evidence="4"/>
<evidence type="ECO:0000313" key="7">
    <source>
        <dbReference type="Proteomes" id="UP000249061"/>
    </source>
</evidence>
<dbReference type="Gene3D" id="3.10.290.10">
    <property type="entry name" value="RNA-binding S4 domain"/>
    <property type="match status" value="1"/>
</dbReference>
<dbReference type="NCBIfam" id="TIGR00093">
    <property type="entry name" value="pseudouridine synthase"/>
    <property type="match status" value="1"/>
</dbReference>
<gene>
    <name evidence="6" type="ORF">DI536_32720</name>
</gene>
<keyword evidence="3" id="KW-0694">RNA-binding</keyword>
<organism evidence="6 7">
    <name type="scientific">Archangium gephyra</name>
    <dbReference type="NCBI Taxonomy" id="48"/>
    <lineage>
        <taxon>Bacteria</taxon>
        <taxon>Pseudomonadati</taxon>
        <taxon>Myxococcota</taxon>
        <taxon>Myxococcia</taxon>
        <taxon>Myxococcales</taxon>
        <taxon>Cystobacterineae</taxon>
        <taxon>Archangiaceae</taxon>
        <taxon>Archangium</taxon>
    </lineage>
</organism>
<evidence type="ECO:0000256" key="3">
    <source>
        <dbReference type="PROSITE-ProRule" id="PRU00182"/>
    </source>
</evidence>
<dbReference type="InterPro" id="IPR002942">
    <property type="entry name" value="S4_RNA-bd"/>
</dbReference>
<evidence type="ECO:0000313" key="6">
    <source>
        <dbReference type="EMBL" id="PZR05239.1"/>
    </source>
</evidence>
<dbReference type="Pfam" id="PF01479">
    <property type="entry name" value="S4"/>
    <property type="match status" value="1"/>
</dbReference>
<dbReference type="InterPro" id="IPR006145">
    <property type="entry name" value="PsdUridine_synth_RsuA/RluA"/>
</dbReference>
<sequence length="226" mass="24821">MRRVDQLLSSLGYCSRKEAQVFCNEGRVRVDGVAVDDAGLRVEPSKVTLDDAPLEFPNGLTVLFHKPVGLVCTHDSREAARIYDVLPPRWAMRSPQITSVGRLDKDTSGLLVITDDGPLVQRMTSPKKHVEKVYEATLDGPVTQQVIDGFARGVELREFGEAVTTEPAQLRVLANGVAEVTVHEGRYHQVRRMFAAHGLHVTALHRTKFGPWTLGALPPGAWVAAP</sequence>
<proteinExistence type="inferred from homology"/>
<dbReference type="InterPro" id="IPR042092">
    <property type="entry name" value="PsdUridine_s_RsuA/RluB/E/F_cat"/>
</dbReference>
<dbReference type="FunFam" id="3.30.70.1560:FF:000001">
    <property type="entry name" value="Pseudouridine synthase"/>
    <property type="match status" value="1"/>
</dbReference>
<dbReference type="GO" id="GO:0120159">
    <property type="term" value="F:rRNA pseudouridine synthase activity"/>
    <property type="evidence" value="ECO:0007669"/>
    <property type="project" value="UniProtKB-ARBA"/>
</dbReference>
<dbReference type="InterPro" id="IPR020103">
    <property type="entry name" value="PsdUridine_synth_cat_dom_sf"/>
</dbReference>
<evidence type="ECO:0000256" key="4">
    <source>
        <dbReference type="RuleBase" id="RU003887"/>
    </source>
</evidence>
<dbReference type="PROSITE" id="PS01149">
    <property type="entry name" value="PSI_RSU"/>
    <property type="match status" value="1"/>
</dbReference>
<dbReference type="CDD" id="cd00165">
    <property type="entry name" value="S4"/>
    <property type="match status" value="1"/>
</dbReference>
<dbReference type="Pfam" id="PF00849">
    <property type="entry name" value="PseudoU_synth_2"/>
    <property type="match status" value="1"/>
</dbReference>
<dbReference type="InterPro" id="IPR020094">
    <property type="entry name" value="TruA/RsuA/RluB/E/F_N"/>
</dbReference>
<name>A0A2W5SPX1_9BACT</name>
<dbReference type="InterPro" id="IPR050343">
    <property type="entry name" value="RsuA_PseudoU_synthase"/>
</dbReference>
<dbReference type="PANTHER" id="PTHR47683:SF2">
    <property type="entry name" value="RNA-BINDING S4 DOMAIN-CONTAINING PROTEIN"/>
    <property type="match status" value="1"/>
</dbReference>
<protein>
    <recommendedName>
        <fullName evidence="4">Pseudouridine synthase</fullName>
        <ecNumber evidence="4">5.4.99.-</ecNumber>
    </recommendedName>
</protein>
<dbReference type="InterPro" id="IPR036986">
    <property type="entry name" value="S4_RNA-bd_sf"/>
</dbReference>
<dbReference type="Gene3D" id="3.30.70.1560">
    <property type="entry name" value="Alpha-L RNA-binding motif"/>
    <property type="match status" value="1"/>
</dbReference>
<dbReference type="SUPFAM" id="SSF55120">
    <property type="entry name" value="Pseudouridine synthase"/>
    <property type="match status" value="1"/>
</dbReference>
<dbReference type="SUPFAM" id="SSF55174">
    <property type="entry name" value="Alpha-L RNA-binding motif"/>
    <property type="match status" value="1"/>
</dbReference>
<dbReference type="PANTHER" id="PTHR47683">
    <property type="entry name" value="PSEUDOURIDINE SYNTHASE FAMILY PROTEIN-RELATED"/>
    <property type="match status" value="1"/>
</dbReference>
<keyword evidence="2 4" id="KW-0413">Isomerase</keyword>
<dbReference type="SMART" id="SM00363">
    <property type="entry name" value="S4"/>
    <property type="match status" value="1"/>
</dbReference>
<comment type="similarity">
    <text evidence="1 4">Belongs to the pseudouridine synthase RsuA family.</text>
</comment>
<comment type="caution">
    <text evidence="6">The sequence shown here is derived from an EMBL/GenBank/DDBJ whole genome shotgun (WGS) entry which is preliminary data.</text>
</comment>
<evidence type="ECO:0000256" key="1">
    <source>
        <dbReference type="ARBA" id="ARBA00008348"/>
    </source>
</evidence>
<dbReference type="InterPro" id="IPR000748">
    <property type="entry name" value="PsdUridine_synth_RsuA/RluB/E/F"/>
</dbReference>
<dbReference type="EMBL" id="QFQP01000047">
    <property type="protein sequence ID" value="PZR05239.1"/>
    <property type="molecule type" value="Genomic_DNA"/>
</dbReference>
<dbReference type="InterPro" id="IPR018496">
    <property type="entry name" value="PsdUridine_synth_RsuA/RluB_CS"/>
</dbReference>
<dbReference type="Gene3D" id="3.30.70.580">
    <property type="entry name" value="Pseudouridine synthase I, catalytic domain, N-terminal subdomain"/>
    <property type="match status" value="1"/>
</dbReference>
<feature type="domain" description="RNA-binding S4" evidence="5">
    <location>
        <begin position="2"/>
        <end position="58"/>
    </location>
</feature>
<dbReference type="AlphaFoldDB" id="A0A2W5SPX1"/>
<reference evidence="6 7" key="1">
    <citation type="submission" date="2017-08" db="EMBL/GenBank/DDBJ databases">
        <title>Infants hospitalized years apart are colonized by the same room-sourced microbial strains.</title>
        <authorList>
            <person name="Brooks B."/>
            <person name="Olm M.R."/>
            <person name="Firek B.A."/>
            <person name="Baker R."/>
            <person name="Thomas B.C."/>
            <person name="Morowitz M.J."/>
            <person name="Banfield J.F."/>
        </authorList>
    </citation>
    <scope>NUCLEOTIDE SEQUENCE [LARGE SCALE GENOMIC DNA]</scope>
    <source>
        <strain evidence="6">S2_003_000_R2_14</strain>
    </source>
</reference>
<dbReference type="GO" id="GO:0003723">
    <property type="term" value="F:RNA binding"/>
    <property type="evidence" value="ECO:0007669"/>
    <property type="project" value="UniProtKB-KW"/>
</dbReference>